<dbReference type="AlphaFoldDB" id="A0A7V8RXM0"/>
<dbReference type="Proteomes" id="UP000037843">
    <property type="component" value="Unassembled WGS sequence"/>
</dbReference>
<proteinExistence type="predicted"/>
<evidence type="ECO:0000313" key="2">
    <source>
        <dbReference type="Proteomes" id="UP000037843"/>
    </source>
</evidence>
<reference evidence="1 2" key="1">
    <citation type="submission" date="2015-09" db="EMBL/GenBank/DDBJ databases">
        <title>Genome Sequences of Mycobacterium immunogenum Isolates, Recuperated from a Chloraminated Drinking Water Distribution System Simulator Subjected to Episodes of Nitrification.</title>
        <authorList>
            <person name="Gomez-Alvarez V."/>
            <person name="Revetta R.P."/>
        </authorList>
    </citation>
    <scope>NUCLEOTIDE SEQUENCE [LARGE SCALE GENOMIC DNA]</scope>
    <source>
        <strain evidence="1 2">H008</strain>
    </source>
</reference>
<gene>
    <name evidence="1" type="ORF">AN908_06910</name>
</gene>
<protein>
    <submittedName>
        <fullName evidence="1">Uncharacterized protein</fullName>
    </submittedName>
</protein>
<dbReference type="EMBL" id="LJFO01000003">
    <property type="protein sequence ID" value="KPG14294.1"/>
    <property type="molecule type" value="Genomic_DNA"/>
</dbReference>
<evidence type="ECO:0000313" key="1">
    <source>
        <dbReference type="EMBL" id="KPG14294.1"/>
    </source>
</evidence>
<comment type="caution">
    <text evidence="1">The sequence shown here is derived from an EMBL/GenBank/DDBJ whole genome shotgun (WGS) entry which is preliminary data.</text>
</comment>
<name>A0A7V8RXM0_9MYCO</name>
<accession>A0A7V8RXM0</accession>
<organism evidence="1 2">
    <name type="scientific">Mycobacteroides immunogenum</name>
    <dbReference type="NCBI Taxonomy" id="83262"/>
    <lineage>
        <taxon>Bacteria</taxon>
        <taxon>Bacillati</taxon>
        <taxon>Actinomycetota</taxon>
        <taxon>Actinomycetes</taxon>
        <taxon>Mycobacteriales</taxon>
        <taxon>Mycobacteriaceae</taxon>
        <taxon>Mycobacteroides</taxon>
    </lineage>
</organism>
<sequence length="67" mass="7941">MFVACSSRHHHCSPAHSRLVNDYRLERERQETALESVTGGYPGDYRFWRATGGHLIDFREWLVHNKR</sequence>